<keyword evidence="2" id="KW-1185">Reference proteome</keyword>
<evidence type="ECO:0000313" key="2">
    <source>
        <dbReference type="Proteomes" id="UP000054279"/>
    </source>
</evidence>
<dbReference type="EMBL" id="KN837199">
    <property type="protein sequence ID" value="KIJ34456.1"/>
    <property type="molecule type" value="Genomic_DNA"/>
</dbReference>
<evidence type="ECO:0000313" key="1">
    <source>
        <dbReference type="EMBL" id="KIJ34456.1"/>
    </source>
</evidence>
<accession>A0A0C9VB08</accession>
<proteinExistence type="predicted"/>
<sequence>MTHVEPRSECSSIGPSHVESLVEETLHMLELLPFADHTGATQETRAIFEMLPFAVDHDISSPGLPRAFPFSSAEIQQPWISDILSILPWDNEMLEARDSDNESFPIFDDDVEDDVKALITYLVYRLKGRNLSTASFLGDSDDEEMLRSVIEAIRQHPDFERYWHNTRIHEWVEMIAGEEMYDPNMRLPEQYQDDPMGSKQSRIGVVCKAFHKLLQIVGSLYTVACSRNAEGFTEL</sequence>
<dbReference type="Proteomes" id="UP000054279">
    <property type="component" value="Unassembled WGS sequence"/>
</dbReference>
<dbReference type="HOGENOM" id="CLU_1180861_0_0_1"/>
<protein>
    <submittedName>
        <fullName evidence="1">Uncharacterized protein</fullName>
    </submittedName>
</protein>
<organism evidence="1 2">
    <name type="scientific">Sphaerobolus stellatus (strain SS14)</name>
    <dbReference type="NCBI Taxonomy" id="990650"/>
    <lineage>
        <taxon>Eukaryota</taxon>
        <taxon>Fungi</taxon>
        <taxon>Dikarya</taxon>
        <taxon>Basidiomycota</taxon>
        <taxon>Agaricomycotina</taxon>
        <taxon>Agaricomycetes</taxon>
        <taxon>Phallomycetidae</taxon>
        <taxon>Geastrales</taxon>
        <taxon>Sphaerobolaceae</taxon>
        <taxon>Sphaerobolus</taxon>
    </lineage>
</organism>
<name>A0A0C9VB08_SPHS4</name>
<gene>
    <name evidence="1" type="ORF">M422DRAFT_263419</name>
</gene>
<dbReference type="AlphaFoldDB" id="A0A0C9VB08"/>
<reference evidence="1 2" key="1">
    <citation type="submission" date="2014-06" db="EMBL/GenBank/DDBJ databases">
        <title>Evolutionary Origins and Diversification of the Mycorrhizal Mutualists.</title>
        <authorList>
            <consortium name="DOE Joint Genome Institute"/>
            <consortium name="Mycorrhizal Genomics Consortium"/>
            <person name="Kohler A."/>
            <person name="Kuo A."/>
            <person name="Nagy L.G."/>
            <person name="Floudas D."/>
            <person name="Copeland A."/>
            <person name="Barry K.W."/>
            <person name="Cichocki N."/>
            <person name="Veneault-Fourrey C."/>
            <person name="LaButti K."/>
            <person name="Lindquist E.A."/>
            <person name="Lipzen A."/>
            <person name="Lundell T."/>
            <person name="Morin E."/>
            <person name="Murat C."/>
            <person name="Riley R."/>
            <person name="Ohm R."/>
            <person name="Sun H."/>
            <person name="Tunlid A."/>
            <person name="Henrissat B."/>
            <person name="Grigoriev I.V."/>
            <person name="Hibbett D.S."/>
            <person name="Martin F."/>
        </authorList>
    </citation>
    <scope>NUCLEOTIDE SEQUENCE [LARGE SCALE GENOMIC DNA]</scope>
    <source>
        <strain evidence="1 2">SS14</strain>
    </source>
</reference>